<dbReference type="InterPro" id="IPR000914">
    <property type="entry name" value="SBP_5_dom"/>
</dbReference>
<evidence type="ECO:0000259" key="5">
    <source>
        <dbReference type="Pfam" id="PF00496"/>
    </source>
</evidence>
<dbReference type="PANTHER" id="PTHR30290:SF9">
    <property type="entry name" value="OLIGOPEPTIDE-BINDING PROTEIN APPA"/>
    <property type="match status" value="1"/>
</dbReference>
<feature type="domain" description="Solute-binding protein family 5" evidence="5">
    <location>
        <begin position="48"/>
        <end position="398"/>
    </location>
</feature>
<accession>A0A0L0MIE7</accession>
<evidence type="ECO:0000256" key="2">
    <source>
        <dbReference type="ARBA" id="ARBA00022448"/>
    </source>
</evidence>
<organism evidence="6 7">
    <name type="scientific">Candidatus Phytoplasma phoenicium</name>
    <dbReference type="NCBI Taxonomy" id="198422"/>
    <lineage>
        <taxon>Bacteria</taxon>
        <taxon>Bacillati</taxon>
        <taxon>Mycoplasmatota</taxon>
        <taxon>Mollicutes</taxon>
        <taxon>Acholeplasmatales</taxon>
        <taxon>Acholeplasmataceae</taxon>
        <taxon>Candidatus Phytoplasma</taxon>
        <taxon>16SrIX (Pigeon pea witches'-broom group)</taxon>
    </lineage>
</organism>
<gene>
    <name evidence="6" type="primary">oppA</name>
    <name evidence="6" type="ORF">AlmWB_03270</name>
</gene>
<reference evidence="6 7" key="1">
    <citation type="journal article" date="2015" name="BMC Microbiol.">
        <title>'Candidatus Phytoplasma phoenicium' associated with almond witches'-broom disease: from draft genome to genetic diversity among strain populations.</title>
        <authorList>
            <person name="Quaglino F."/>
            <person name="Kube M."/>
            <person name="Jawhari M."/>
            <person name="Abou-Jawdah Y."/>
            <person name="Siewert C."/>
            <person name="Choueiri E."/>
            <person name="Sobh H."/>
            <person name="Casati P."/>
            <person name="Tedeschi R."/>
            <person name="Molino Lova M."/>
            <person name="Alma A."/>
            <person name="Bianco P.A."/>
        </authorList>
    </citation>
    <scope>NUCLEOTIDE SEQUENCE [LARGE SCALE GENOMIC DNA]</scope>
    <source>
        <strain evidence="6 7">SA213</strain>
    </source>
</reference>
<dbReference type="GO" id="GO:1904680">
    <property type="term" value="F:peptide transmembrane transporter activity"/>
    <property type="evidence" value="ECO:0007669"/>
    <property type="project" value="TreeGrafter"/>
</dbReference>
<dbReference type="OrthoDB" id="9796817at2"/>
<feature type="non-terminal residue" evidence="6">
    <location>
        <position position="1"/>
    </location>
</feature>
<dbReference type="EMBL" id="JPSQ01000074">
    <property type="protein sequence ID" value="KND62482.1"/>
    <property type="molecule type" value="Genomic_DNA"/>
</dbReference>
<dbReference type="RefSeq" id="WP_050337436.1">
    <property type="nucleotide sequence ID" value="NZ_JPSQ01000074.1"/>
</dbReference>
<dbReference type="GO" id="GO:0043190">
    <property type="term" value="C:ATP-binding cassette (ABC) transporter complex"/>
    <property type="evidence" value="ECO:0007669"/>
    <property type="project" value="InterPro"/>
</dbReference>
<dbReference type="PANTHER" id="PTHR30290">
    <property type="entry name" value="PERIPLASMIC BINDING COMPONENT OF ABC TRANSPORTER"/>
    <property type="match status" value="1"/>
</dbReference>
<evidence type="ECO:0000313" key="7">
    <source>
        <dbReference type="Proteomes" id="UP000037086"/>
    </source>
</evidence>
<comment type="similarity">
    <text evidence="1">Belongs to the bacterial solute-binding protein 5 family.</text>
</comment>
<dbReference type="InterPro" id="IPR039424">
    <property type="entry name" value="SBP_5"/>
</dbReference>
<dbReference type="AlphaFoldDB" id="A0A0L0MIE7"/>
<keyword evidence="2" id="KW-0813">Transport</keyword>
<dbReference type="PIRSF" id="PIRSF002741">
    <property type="entry name" value="MppA"/>
    <property type="match status" value="1"/>
</dbReference>
<evidence type="ECO:0000256" key="4">
    <source>
        <dbReference type="SAM" id="Coils"/>
    </source>
</evidence>
<name>A0A0L0MIE7_9MOLU</name>
<dbReference type="SUPFAM" id="SSF53850">
    <property type="entry name" value="Periplasmic binding protein-like II"/>
    <property type="match status" value="1"/>
</dbReference>
<evidence type="ECO:0000313" key="6">
    <source>
        <dbReference type="EMBL" id="KND62482.1"/>
    </source>
</evidence>
<sequence length="485" mass="56032">DKPFTIAMPCDISGLDPTEIKNVNTVYGSFVLNLLHDKLFFKNKDGELTPGLLKQVPIKKGKFLDCELKDNIFFHNGKPMTTDDIIFTINRGKEKKNNFFSSIKEIQKIDKQKFKIELQNDELWWDFPFIESIMILNKEAVETNENEGIKIGTGAYKLKKYVRNQEIILEVFDKYHNPNIIKESPKHLKIKISIEDTTNLQELEQGTIQAIHSFSASQISTVKEKVASNKYKNIKILENPTASSSYIYFNKAKTDKLVRTIITQSLDIQKIINQLKLSDVSSLAKTYINSSIKGHDPTINHHNVQIAEAQRKVRELKDAQKNLTIASAKQTPYLNKIVEQLREVGFEVNLQVVEFVTLTSNAKKGSDSPYNFIFLGENFDMEYGHTVFDSYFLTTNNENNFCSIDDEDKPYIEDKVEIAKKATNEDKYKEIMSEIEKYLLEQHYIFPLTESKSYVLVNKNITQGFEQNQFGKFYNIKSIRMNKDK</sequence>
<comment type="caution">
    <text evidence="6">The sequence shown here is derived from an EMBL/GenBank/DDBJ whole genome shotgun (WGS) entry which is preliminary data.</text>
</comment>
<dbReference type="Proteomes" id="UP000037086">
    <property type="component" value="Unassembled WGS sequence"/>
</dbReference>
<dbReference type="CDD" id="cd00995">
    <property type="entry name" value="PBP2_NikA_DppA_OppA_like"/>
    <property type="match status" value="1"/>
</dbReference>
<dbReference type="Gene3D" id="3.40.190.10">
    <property type="entry name" value="Periplasmic binding protein-like II"/>
    <property type="match status" value="1"/>
</dbReference>
<evidence type="ECO:0000256" key="1">
    <source>
        <dbReference type="ARBA" id="ARBA00005695"/>
    </source>
</evidence>
<dbReference type="InterPro" id="IPR030678">
    <property type="entry name" value="Peptide/Ni-bd"/>
</dbReference>
<dbReference type="Gene3D" id="3.90.76.10">
    <property type="entry name" value="Dipeptide-binding Protein, Domain 1"/>
    <property type="match status" value="1"/>
</dbReference>
<dbReference type="Pfam" id="PF00496">
    <property type="entry name" value="SBP_bac_5"/>
    <property type="match status" value="1"/>
</dbReference>
<dbReference type="PATRIC" id="fig|198422.3.peg.351"/>
<dbReference type="Gene3D" id="3.10.105.10">
    <property type="entry name" value="Dipeptide-binding Protein, Domain 3"/>
    <property type="match status" value="1"/>
</dbReference>
<dbReference type="GO" id="GO:0015833">
    <property type="term" value="P:peptide transport"/>
    <property type="evidence" value="ECO:0007669"/>
    <property type="project" value="TreeGrafter"/>
</dbReference>
<proteinExistence type="inferred from homology"/>
<keyword evidence="7" id="KW-1185">Reference proteome</keyword>
<keyword evidence="3" id="KW-0732">Signal</keyword>
<evidence type="ECO:0000256" key="3">
    <source>
        <dbReference type="ARBA" id="ARBA00022729"/>
    </source>
</evidence>
<dbReference type="GO" id="GO:0042597">
    <property type="term" value="C:periplasmic space"/>
    <property type="evidence" value="ECO:0007669"/>
    <property type="project" value="UniProtKB-ARBA"/>
</dbReference>
<protein>
    <submittedName>
        <fullName evidence="6">Periplasmic oligopeptide-binding protein OppA</fullName>
    </submittedName>
</protein>
<keyword evidence="4" id="KW-0175">Coiled coil</keyword>
<feature type="coiled-coil region" evidence="4">
    <location>
        <begin position="299"/>
        <end position="329"/>
    </location>
</feature>